<evidence type="ECO:0000256" key="1">
    <source>
        <dbReference type="ARBA" id="ARBA00001946"/>
    </source>
</evidence>
<dbReference type="PROSITE" id="PS51462">
    <property type="entry name" value="NUDIX"/>
    <property type="match status" value="1"/>
</dbReference>
<dbReference type="GO" id="GO:0044715">
    <property type="term" value="F:8-oxo-dGDP phosphatase activity"/>
    <property type="evidence" value="ECO:0007669"/>
    <property type="project" value="TreeGrafter"/>
</dbReference>
<dbReference type="GO" id="GO:0006281">
    <property type="term" value="P:DNA repair"/>
    <property type="evidence" value="ECO:0007669"/>
    <property type="project" value="UniProtKB-KW"/>
</dbReference>
<dbReference type="CDD" id="cd00564">
    <property type="entry name" value="TMP_TenI"/>
    <property type="match status" value="1"/>
</dbReference>
<keyword evidence="7 17" id="KW-0378">Hydrolase</keyword>
<evidence type="ECO:0000256" key="3">
    <source>
        <dbReference type="ARBA" id="ARBA00022457"/>
    </source>
</evidence>
<dbReference type="GO" id="GO:0006260">
    <property type="term" value="P:DNA replication"/>
    <property type="evidence" value="ECO:0007669"/>
    <property type="project" value="UniProtKB-KW"/>
</dbReference>
<dbReference type="CDD" id="cd03425">
    <property type="entry name" value="NUDIX_MutT_NudA_like"/>
    <property type="match status" value="1"/>
</dbReference>
<evidence type="ECO:0000256" key="2">
    <source>
        <dbReference type="ARBA" id="ARBA00005582"/>
    </source>
</evidence>
<sequence>MTQRRKVVDVVAAVIVQPDGRFLLARRPDGKPYAGYWEFPGGKVEAGESLLHALARELHEELGIEVKHAYPWLVRHFDYEHASVKLHFFRVVAWTGEPHGKEGQLLAWQTPGSVDVIPLLPANGPILNALELPAILAISNIAEMGEEPFMASFASALEKGLRLIQLREKSLSPLELERVAQRFVALARPYGAKVLINADVRLAEATGADGVHLPSSALMSLEARPQIGLVGASCHSSDELARAVELGLDYVLLGTVLPTRSHPGGPALGWDAFAALIGDYPLPVYALGGMSPTHLETAWSAGAHGIAMLRGAWSGRSGLNPTKATG</sequence>
<keyword evidence="4" id="KW-0235">DNA replication</keyword>
<dbReference type="Pfam" id="PF02581">
    <property type="entry name" value="TMP-TENI"/>
    <property type="match status" value="1"/>
</dbReference>
<dbReference type="InterPro" id="IPR000086">
    <property type="entry name" value="NUDIX_hydrolase_dom"/>
</dbReference>
<evidence type="ECO:0000256" key="7">
    <source>
        <dbReference type="ARBA" id="ARBA00022801"/>
    </source>
</evidence>
<dbReference type="Proteomes" id="UP000502260">
    <property type="component" value="Chromosome"/>
</dbReference>
<dbReference type="Pfam" id="PF00293">
    <property type="entry name" value="NUDIX"/>
    <property type="match status" value="1"/>
</dbReference>
<dbReference type="GO" id="GO:0046872">
    <property type="term" value="F:metal ion binding"/>
    <property type="evidence" value="ECO:0007669"/>
    <property type="project" value="UniProtKB-KW"/>
</dbReference>
<dbReference type="PANTHER" id="PTHR47707">
    <property type="entry name" value="8-OXO-DGTP DIPHOSPHATASE"/>
    <property type="match status" value="1"/>
</dbReference>
<keyword evidence="8" id="KW-0460">Magnesium</keyword>
<dbReference type="AlphaFoldDB" id="A0A6F8V6V2"/>
<evidence type="ECO:0000256" key="6">
    <source>
        <dbReference type="ARBA" id="ARBA00022763"/>
    </source>
</evidence>
<evidence type="ECO:0000256" key="13">
    <source>
        <dbReference type="ARBA" id="ARBA00040794"/>
    </source>
</evidence>
<dbReference type="GO" id="GO:0008413">
    <property type="term" value="F:8-oxo-7,8-dihydroguanosine triphosphate pyrophosphatase activity"/>
    <property type="evidence" value="ECO:0007669"/>
    <property type="project" value="TreeGrafter"/>
</dbReference>
<dbReference type="PRINTS" id="PR00502">
    <property type="entry name" value="NUDIXFAMILY"/>
</dbReference>
<evidence type="ECO:0000313" key="19">
    <source>
        <dbReference type="EMBL" id="BCB25563.1"/>
    </source>
</evidence>
<feature type="domain" description="Nudix hydrolase" evidence="18">
    <location>
        <begin position="6"/>
        <end position="134"/>
    </location>
</feature>
<comment type="catalytic activity">
    <reaction evidence="10">
        <text>8-oxo-dGTP + H2O = 8-oxo-dGMP + diphosphate + H(+)</text>
        <dbReference type="Rhea" id="RHEA:31575"/>
        <dbReference type="ChEBI" id="CHEBI:15377"/>
        <dbReference type="ChEBI" id="CHEBI:15378"/>
        <dbReference type="ChEBI" id="CHEBI:33019"/>
        <dbReference type="ChEBI" id="CHEBI:63224"/>
        <dbReference type="ChEBI" id="CHEBI:77896"/>
        <dbReference type="EC" id="3.6.1.55"/>
    </reaction>
</comment>
<dbReference type="Gene3D" id="3.20.20.70">
    <property type="entry name" value="Aldolase class I"/>
    <property type="match status" value="1"/>
</dbReference>
<keyword evidence="5" id="KW-0479">Metal-binding</keyword>
<dbReference type="InterPro" id="IPR015797">
    <property type="entry name" value="NUDIX_hydrolase-like_dom_sf"/>
</dbReference>
<evidence type="ECO:0000256" key="9">
    <source>
        <dbReference type="ARBA" id="ARBA00023204"/>
    </source>
</evidence>
<evidence type="ECO:0000313" key="20">
    <source>
        <dbReference type="Proteomes" id="UP000502260"/>
    </source>
</evidence>
<evidence type="ECO:0000256" key="17">
    <source>
        <dbReference type="RuleBase" id="RU003476"/>
    </source>
</evidence>
<evidence type="ECO:0000256" key="4">
    <source>
        <dbReference type="ARBA" id="ARBA00022705"/>
    </source>
</evidence>
<dbReference type="EMBL" id="AP022853">
    <property type="protein sequence ID" value="BCB25563.1"/>
    <property type="molecule type" value="Genomic_DNA"/>
</dbReference>
<dbReference type="GO" id="GO:0035539">
    <property type="term" value="F:8-oxo-7,8-dihydrodeoxyguanosine triphosphate pyrophosphatase activity"/>
    <property type="evidence" value="ECO:0007669"/>
    <property type="project" value="UniProtKB-EC"/>
</dbReference>
<organism evidence="19 20">
    <name type="scientific">Sulfurimicrobium lacus</name>
    <dbReference type="NCBI Taxonomy" id="2715678"/>
    <lineage>
        <taxon>Bacteria</taxon>
        <taxon>Pseudomonadati</taxon>
        <taxon>Pseudomonadota</taxon>
        <taxon>Betaproteobacteria</taxon>
        <taxon>Nitrosomonadales</taxon>
        <taxon>Sulfuricellaceae</taxon>
        <taxon>Sulfurimicrobium</taxon>
    </lineage>
</organism>
<dbReference type="NCBIfam" id="NF006530">
    <property type="entry name" value="PRK08999.1"/>
    <property type="match status" value="1"/>
</dbReference>
<dbReference type="InterPro" id="IPR020476">
    <property type="entry name" value="Nudix_hydrolase"/>
</dbReference>
<dbReference type="SUPFAM" id="SSF55811">
    <property type="entry name" value="Nudix"/>
    <property type="match status" value="1"/>
</dbReference>
<name>A0A6F8V6V2_9PROT</name>
<dbReference type="EC" id="3.6.1.55" evidence="12"/>
<dbReference type="Gene3D" id="3.90.79.10">
    <property type="entry name" value="Nucleoside Triphosphate Pyrophosphohydrolase"/>
    <property type="match status" value="1"/>
</dbReference>
<dbReference type="InterPro" id="IPR020084">
    <property type="entry name" value="NUDIX_hydrolase_CS"/>
</dbReference>
<dbReference type="InterPro" id="IPR036206">
    <property type="entry name" value="ThiamineP_synth_sf"/>
</dbReference>
<evidence type="ECO:0000256" key="16">
    <source>
        <dbReference type="ARBA" id="ARBA00042798"/>
    </source>
</evidence>
<accession>A0A6F8V6V2</accession>
<comment type="similarity">
    <text evidence="2 17">Belongs to the Nudix hydrolase family.</text>
</comment>
<keyword evidence="6" id="KW-0227">DNA damage</keyword>
<evidence type="ECO:0000256" key="12">
    <source>
        <dbReference type="ARBA" id="ARBA00038905"/>
    </source>
</evidence>
<comment type="catalytic activity">
    <reaction evidence="11">
        <text>8-oxo-GTP + H2O = 8-oxo-GMP + diphosphate + H(+)</text>
        <dbReference type="Rhea" id="RHEA:67616"/>
        <dbReference type="ChEBI" id="CHEBI:15377"/>
        <dbReference type="ChEBI" id="CHEBI:15378"/>
        <dbReference type="ChEBI" id="CHEBI:33019"/>
        <dbReference type="ChEBI" id="CHEBI:143553"/>
        <dbReference type="ChEBI" id="CHEBI:145694"/>
    </reaction>
</comment>
<dbReference type="GO" id="GO:0009228">
    <property type="term" value="P:thiamine biosynthetic process"/>
    <property type="evidence" value="ECO:0007669"/>
    <property type="project" value="UniProtKB-KW"/>
</dbReference>
<gene>
    <name evidence="19" type="ORF">SKTS_04490</name>
</gene>
<protein>
    <recommendedName>
        <fullName evidence="13">8-oxo-dGTP diphosphatase</fullName>
        <ecNumber evidence="12">3.6.1.55</ecNumber>
    </recommendedName>
    <alternativeName>
        <fullName evidence="16">7,8-dihydro-8-oxoguanine-triphosphatase</fullName>
    </alternativeName>
    <alternativeName>
        <fullName evidence="15">Mutator protein MutT</fullName>
    </alternativeName>
    <alternativeName>
        <fullName evidence="14">dGTP pyrophosphohydrolase</fullName>
    </alternativeName>
</protein>
<dbReference type="GO" id="GO:0044716">
    <property type="term" value="F:8-oxo-GDP phosphatase activity"/>
    <property type="evidence" value="ECO:0007669"/>
    <property type="project" value="TreeGrafter"/>
</dbReference>
<keyword evidence="20" id="KW-1185">Reference proteome</keyword>
<evidence type="ECO:0000256" key="14">
    <source>
        <dbReference type="ARBA" id="ARBA00041592"/>
    </source>
</evidence>
<evidence type="ECO:0000256" key="10">
    <source>
        <dbReference type="ARBA" id="ARBA00035861"/>
    </source>
</evidence>
<comment type="cofactor">
    <cofactor evidence="1">
        <name>Mg(2+)</name>
        <dbReference type="ChEBI" id="CHEBI:18420"/>
    </cofactor>
</comment>
<keyword evidence="9" id="KW-0234">DNA repair</keyword>
<dbReference type="PANTHER" id="PTHR47707:SF1">
    <property type="entry name" value="NUDIX HYDROLASE FAMILY PROTEIN"/>
    <property type="match status" value="1"/>
</dbReference>
<evidence type="ECO:0000259" key="18">
    <source>
        <dbReference type="PROSITE" id="PS51462"/>
    </source>
</evidence>
<dbReference type="PROSITE" id="PS00893">
    <property type="entry name" value="NUDIX_BOX"/>
    <property type="match status" value="1"/>
</dbReference>
<dbReference type="InterPro" id="IPR047127">
    <property type="entry name" value="MutT-like"/>
</dbReference>
<evidence type="ECO:0000256" key="15">
    <source>
        <dbReference type="ARBA" id="ARBA00041979"/>
    </source>
</evidence>
<keyword evidence="3" id="KW-0515">Mutator protein</keyword>
<proteinExistence type="inferred from homology"/>
<dbReference type="InterPro" id="IPR013785">
    <property type="entry name" value="Aldolase_TIM"/>
</dbReference>
<evidence type="ECO:0000256" key="11">
    <source>
        <dbReference type="ARBA" id="ARBA00036904"/>
    </source>
</evidence>
<reference evidence="20" key="1">
    <citation type="submission" date="2020-03" db="EMBL/GenBank/DDBJ databases">
        <title>Complete genome sequence of sulfur-oxidizing bacterium skT11.</title>
        <authorList>
            <person name="Kanda M."/>
            <person name="Kojima H."/>
            <person name="Fukui M."/>
        </authorList>
    </citation>
    <scope>NUCLEOTIDE SEQUENCE [LARGE SCALE GENOMIC DNA]</scope>
    <source>
        <strain evidence="20">skT11</strain>
    </source>
</reference>
<dbReference type="KEGG" id="slac:SKTS_04490"/>
<evidence type="ECO:0000256" key="5">
    <source>
        <dbReference type="ARBA" id="ARBA00022723"/>
    </source>
</evidence>
<dbReference type="SUPFAM" id="SSF51391">
    <property type="entry name" value="Thiamin phosphate synthase"/>
    <property type="match status" value="1"/>
</dbReference>
<dbReference type="RefSeq" id="WP_188200235.1">
    <property type="nucleotide sequence ID" value="NZ_AP022853.1"/>
</dbReference>
<evidence type="ECO:0000256" key="8">
    <source>
        <dbReference type="ARBA" id="ARBA00022842"/>
    </source>
</evidence>
<dbReference type="InterPro" id="IPR022998">
    <property type="entry name" value="ThiamineP_synth_TenI"/>
</dbReference>